<feature type="transmembrane region" description="Helical" evidence="1">
    <location>
        <begin position="468"/>
        <end position="491"/>
    </location>
</feature>
<feature type="transmembrane region" description="Helical" evidence="1">
    <location>
        <begin position="357"/>
        <end position="377"/>
    </location>
</feature>
<feature type="transmembrane region" description="Helical" evidence="1">
    <location>
        <begin position="112"/>
        <end position="134"/>
    </location>
</feature>
<protein>
    <recommendedName>
        <fullName evidence="3">Amino acid transporter transmembrane domain-containing protein</fullName>
    </recommendedName>
</protein>
<gene>
    <name evidence="2" type="ORF">METZ01_LOCUS83049</name>
</gene>
<feature type="transmembrane region" description="Helical" evidence="1">
    <location>
        <begin position="162"/>
        <end position="180"/>
    </location>
</feature>
<feature type="transmembrane region" description="Helical" evidence="1">
    <location>
        <begin position="410"/>
        <end position="428"/>
    </location>
</feature>
<keyword evidence="1" id="KW-0472">Membrane</keyword>
<organism evidence="2">
    <name type="scientific">marine metagenome</name>
    <dbReference type="NCBI Taxonomy" id="408172"/>
    <lineage>
        <taxon>unclassified sequences</taxon>
        <taxon>metagenomes</taxon>
        <taxon>ecological metagenomes</taxon>
    </lineage>
</organism>
<dbReference type="EMBL" id="UINC01006884">
    <property type="protein sequence ID" value="SVA30195.1"/>
    <property type="molecule type" value="Genomic_DNA"/>
</dbReference>
<evidence type="ECO:0000256" key="1">
    <source>
        <dbReference type="SAM" id="Phobius"/>
    </source>
</evidence>
<feature type="transmembrane region" description="Helical" evidence="1">
    <location>
        <begin position="312"/>
        <end position="337"/>
    </location>
</feature>
<dbReference type="NCBIfam" id="NF037982">
    <property type="entry name" value="Nramp_1"/>
    <property type="match status" value="1"/>
</dbReference>
<reference evidence="2" key="1">
    <citation type="submission" date="2018-05" db="EMBL/GenBank/DDBJ databases">
        <authorList>
            <person name="Lanie J.A."/>
            <person name="Ng W.-L."/>
            <person name="Kazmierczak K.M."/>
            <person name="Andrzejewski T.M."/>
            <person name="Davidsen T.M."/>
            <person name="Wayne K.J."/>
            <person name="Tettelin H."/>
            <person name="Glass J.I."/>
            <person name="Rusch D."/>
            <person name="Podicherti R."/>
            <person name="Tsui H.-C.T."/>
            <person name="Winkler M.E."/>
        </authorList>
    </citation>
    <scope>NUCLEOTIDE SEQUENCE</scope>
</reference>
<evidence type="ECO:0000313" key="2">
    <source>
        <dbReference type="EMBL" id="SVA30195.1"/>
    </source>
</evidence>
<feature type="transmembrane region" description="Helical" evidence="1">
    <location>
        <begin position="66"/>
        <end position="91"/>
    </location>
</feature>
<keyword evidence="1" id="KW-0812">Transmembrane</keyword>
<feature type="transmembrane region" description="Helical" evidence="1">
    <location>
        <begin position="434"/>
        <end position="456"/>
    </location>
</feature>
<dbReference type="AlphaFoldDB" id="A0A381UPW1"/>
<name>A0A381UPW1_9ZZZZ</name>
<proteinExistence type="predicted"/>
<keyword evidence="1" id="KW-1133">Transmembrane helix</keyword>
<sequence>MEHTDQENTEQIVGKVEIPPVTGVYAEPWSFKKLFGLLGVFGPAAIVASVSIGAGETIVVVSTGAWAGYGLLWLVLLSCVVKGIFVTYFLGRYTAVSGEHIGHRLVRLPGPRGWFLIAIVALEMIGAPLAWVPISKPCGDLFHFILRDTLPTSISEPVWENIITSAFVALALVFGLMLSFEKLEKQQIIICGILVGGTIIGTLMVRPDFGKAVAGSLSFGYLPEPTDWAPQDAVKNPLLTMATAFAYVGGSVMGYIVYANWIGLHRWGLTGHEKISAIQRHAFTQDTIDYLPEDPVQANQLRKIIAPLRWDVSIGAIVLFIVTGAFMLSGAAVLYPLQTEFEGWSLLTEQAYVWGNIHASLVWVYYICIIAALWGTLQALPEIYARVMQEFFQAIWPNREWDYGRIRRNVCVYIFIATMIIVWLNVPFGILTQIAGFILANFSIALMMLAALYLNFKLPVLYRTRLPMLVGGLVSAVILICFAAISGWGLITKLFG</sequence>
<feature type="transmembrane region" description="Helical" evidence="1">
    <location>
        <begin position="187"/>
        <end position="205"/>
    </location>
</feature>
<feature type="transmembrane region" description="Helical" evidence="1">
    <location>
        <begin position="34"/>
        <end position="54"/>
    </location>
</feature>
<accession>A0A381UPW1</accession>
<evidence type="ECO:0008006" key="3">
    <source>
        <dbReference type="Google" id="ProtNLM"/>
    </source>
</evidence>
<feature type="transmembrane region" description="Helical" evidence="1">
    <location>
        <begin position="238"/>
        <end position="258"/>
    </location>
</feature>